<comment type="caution">
    <text evidence="2">The sequence shown here is derived from an EMBL/GenBank/DDBJ whole genome shotgun (WGS) entry which is preliminary data.</text>
</comment>
<evidence type="ECO:0000313" key="3">
    <source>
        <dbReference type="Proteomes" id="UP000178098"/>
    </source>
</evidence>
<evidence type="ECO:0008006" key="4">
    <source>
        <dbReference type="Google" id="ProtNLM"/>
    </source>
</evidence>
<proteinExistence type="predicted"/>
<accession>A0A1F7HM29</accession>
<sequence>MSRKRKTAYYVIFLILTVIVWVMCVSLWNIFRVKNILIEGVRDMKGIQPFYGKHMFFLAPDTIKQNLIVANPSLIDVIVEKHYPQSLYIAASKKRPAVIVMLADGLLYLSDDGTVLEKNKQEPDASLPFIRYYQPLFYNQYAIGEKLDISEIHSASVLTAMVLELGIRVRSIDITNENMILLRADEFDIVATSQKDVARQFQELEYTYKQLRIGGKKFTSIDIRFEKPVIKLI</sequence>
<name>A0A1F7HM29_9BACT</name>
<protein>
    <recommendedName>
        <fullName evidence="4">POTRA domain-containing protein</fullName>
    </recommendedName>
</protein>
<evidence type="ECO:0000313" key="2">
    <source>
        <dbReference type="EMBL" id="OGK32016.1"/>
    </source>
</evidence>
<evidence type="ECO:0000256" key="1">
    <source>
        <dbReference type="SAM" id="Phobius"/>
    </source>
</evidence>
<keyword evidence="1" id="KW-0812">Transmembrane</keyword>
<keyword evidence="1" id="KW-1133">Transmembrane helix</keyword>
<dbReference type="AlphaFoldDB" id="A0A1F7HM29"/>
<feature type="transmembrane region" description="Helical" evidence="1">
    <location>
        <begin position="7"/>
        <end position="31"/>
    </location>
</feature>
<reference evidence="2 3" key="1">
    <citation type="journal article" date="2016" name="Nat. Commun.">
        <title>Thousands of microbial genomes shed light on interconnected biogeochemical processes in an aquifer system.</title>
        <authorList>
            <person name="Anantharaman K."/>
            <person name="Brown C.T."/>
            <person name="Hug L.A."/>
            <person name="Sharon I."/>
            <person name="Castelle C.J."/>
            <person name="Probst A.J."/>
            <person name="Thomas B.C."/>
            <person name="Singh A."/>
            <person name="Wilkins M.J."/>
            <person name="Karaoz U."/>
            <person name="Brodie E.L."/>
            <person name="Williams K.H."/>
            <person name="Hubbard S.S."/>
            <person name="Banfield J.F."/>
        </authorList>
    </citation>
    <scope>NUCLEOTIDE SEQUENCE [LARGE SCALE GENOMIC DNA]</scope>
</reference>
<dbReference type="Proteomes" id="UP000178098">
    <property type="component" value="Unassembled WGS sequence"/>
</dbReference>
<keyword evidence="1" id="KW-0472">Membrane</keyword>
<organism evidence="2 3">
    <name type="scientific">Candidatus Roizmanbacteria bacterium RIFCSPHIGHO2_02_FULL_43_11</name>
    <dbReference type="NCBI Taxonomy" id="1802043"/>
    <lineage>
        <taxon>Bacteria</taxon>
        <taxon>Candidatus Roizmaniibacteriota</taxon>
    </lineage>
</organism>
<dbReference type="EMBL" id="MFZT01000003">
    <property type="protein sequence ID" value="OGK32016.1"/>
    <property type="molecule type" value="Genomic_DNA"/>
</dbReference>
<gene>
    <name evidence="2" type="ORF">A3D08_03915</name>
</gene>